<evidence type="ECO:0000313" key="3">
    <source>
        <dbReference type="Proteomes" id="UP000623958"/>
    </source>
</evidence>
<reference evidence="2" key="1">
    <citation type="journal article" date="2014" name="Int. J. Syst. Evol. Microbiol.">
        <title>Complete genome sequence of Corynebacterium casei LMG S-19264T (=DSM 44701T), isolated from a smear-ripened cheese.</title>
        <authorList>
            <consortium name="US DOE Joint Genome Institute (JGI-PGF)"/>
            <person name="Walter F."/>
            <person name="Albersmeier A."/>
            <person name="Kalinowski J."/>
            <person name="Ruckert C."/>
        </authorList>
    </citation>
    <scope>NUCLEOTIDE SEQUENCE</scope>
    <source>
        <strain evidence="2">JCM 13306</strain>
    </source>
</reference>
<feature type="transmembrane region" description="Helical" evidence="1">
    <location>
        <begin position="167"/>
        <end position="187"/>
    </location>
</feature>
<name>A0A919KKH4_9XANT</name>
<keyword evidence="1" id="KW-0472">Membrane</keyword>
<dbReference type="InterPro" id="IPR047798">
    <property type="entry name" value="BPSS1780-like"/>
</dbReference>
<feature type="transmembrane region" description="Helical" evidence="1">
    <location>
        <begin position="253"/>
        <end position="275"/>
    </location>
</feature>
<dbReference type="AlphaFoldDB" id="A0A919KKH4"/>
<proteinExistence type="predicted"/>
<keyword evidence="3" id="KW-1185">Reference proteome</keyword>
<feature type="transmembrane region" description="Helical" evidence="1">
    <location>
        <begin position="103"/>
        <end position="125"/>
    </location>
</feature>
<dbReference type="EMBL" id="BNBA01000052">
    <property type="protein sequence ID" value="GHH61033.1"/>
    <property type="molecule type" value="Genomic_DNA"/>
</dbReference>
<accession>A0A919KKH4</accession>
<keyword evidence="1" id="KW-0812">Transmembrane</keyword>
<evidence type="ECO:0000313" key="2">
    <source>
        <dbReference type="EMBL" id="GHH61033.1"/>
    </source>
</evidence>
<gene>
    <name evidence="2" type="ORF">GCM10009090_37130</name>
</gene>
<evidence type="ECO:0000256" key="1">
    <source>
        <dbReference type="SAM" id="Phobius"/>
    </source>
</evidence>
<feature type="transmembrane region" description="Helical" evidence="1">
    <location>
        <begin position="57"/>
        <end position="77"/>
    </location>
</feature>
<dbReference type="Proteomes" id="UP000623958">
    <property type="component" value="Unassembled WGS sequence"/>
</dbReference>
<organism evidence="2 3">
    <name type="scientific">Xanthomonas boreopolis</name>
    <dbReference type="NCBI Taxonomy" id="86183"/>
    <lineage>
        <taxon>Bacteria</taxon>
        <taxon>Pseudomonadati</taxon>
        <taxon>Pseudomonadota</taxon>
        <taxon>Gammaproteobacteria</taxon>
        <taxon>Lysobacterales</taxon>
        <taxon>Lysobacteraceae</taxon>
        <taxon>Xanthomonas</taxon>
    </lineage>
</organism>
<comment type="caution">
    <text evidence="2">The sequence shown here is derived from an EMBL/GenBank/DDBJ whole genome shotgun (WGS) entry which is preliminary data.</text>
</comment>
<protein>
    <recommendedName>
        <fullName evidence="4">Transmembrane protein</fullName>
    </recommendedName>
</protein>
<dbReference type="RefSeq" id="WP_434030112.1">
    <property type="nucleotide sequence ID" value="NZ_BNBA01000052.1"/>
</dbReference>
<reference evidence="2" key="2">
    <citation type="submission" date="2020-09" db="EMBL/GenBank/DDBJ databases">
        <authorList>
            <person name="Sun Q."/>
            <person name="Ohkuma M."/>
        </authorList>
    </citation>
    <scope>NUCLEOTIDE SEQUENCE</scope>
    <source>
        <strain evidence="2">JCM 13306</strain>
    </source>
</reference>
<keyword evidence="1" id="KW-1133">Transmembrane helix</keyword>
<feature type="transmembrane region" description="Helical" evidence="1">
    <location>
        <begin position="214"/>
        <end position="247"/>
    </location>
</feature>
<feature type="transmembrane region" description="Helical" evidence="1">
    <location>
        <begin position="28"/>
        <end position="51"/>
    </location>
</feature>
<sequence>MREIHKVPASSGAEWLLTGFSLLRRAPLALGSLGVTWGLIASLALLLAGLVPALGTAVQFLLVLAGPLFMGGLLWAVREVDQGRPAKPSHLLHGLQDGRAPHLLVALLPQIIAGLLLGIALLVLIGTKGLQQLSDVMVQLNAISASGAQPDPGEIEALAATLPAGRILLWLLLVLATFAALTLALFVMPPQVMFDQSGGWKALRNSLRASIHNLPAMLVFFVLAFIALFAIYFAVMIVALVFGLVAGQGAAMWVAQLLLMGVLMPVFAGAVYAAWKQMFTPPGSGPAGTGTPPPGNVFAA</sequence>
<evidence type="ECO:0008006" key="4">
    <source>
        <dbReference type="Google" id="ProtNLM"/>
    </source>
</evidence>
<dbReference type="NCBIfam" id="NF041043">
    <property type="entry name" value="BPSS1780_fam"/>
    <property type="match status" value="1"/>
</dbReference>